<name>A0A1G4XAI6_9ACTN</name>
<dbReference type="STRING" id="1960309.SAMN03159343_0240"/>
<dbReference type="RefSeq" id="WP_092798910.1">
    <property type="nucleotide sequence ID" value="NZ_FMUH01000001.1"/>
</dbReference>
<dbReference type="Proteomes" id="UP000198981">
    <property type="component" value="Unassembled WGS sequence"/>
</dbReference>
<proteinExistence type="predicted"/>
<dbReference type="InterPro" id="IPR054202">
    <property type="entry name" value="DUF6907"/>
</dbReference>
<organism evidence="1 2">
    <name type="scientific">Klenkia marina</name>
    <dbReference type="NCBI Taxonomy" id="1960309"/>
    <lineage>
        <taxon>Bacteria</taxon>
        <taxon>Bacillati</taxon>
        <taxon>Actinomycetota</taxon>
        <taxon>Actinomycetes</taxon>
        <taxon>Geodermatophilales</taxon>
        <taxon>Geodermatophilaceae</taxon>
        <taxon>Klenkia</taxon>
    </lineage>
</organism>
<evidence type="ECO:0000313" key="2">
    <source>
        <dbReference type="Proteomes" id="UP000198981"/>
    </source>
</evidence>
<evidence type="ECO:0000313" key="1">
    <source>
        <dbReference type="EMBL" id="SCX37924.1"/>
    </source>
</evidence>
<accession>A0A1G4XAI6</accession>
<dbReference type="EMBL" id="FMUH01000001">
    <property type="protein sequence ID" value="SCX37924.1"/>
    <property type="molecule type" value="Genomic_DNA"/>
</dbReference>
<dbReference type="Pfam" id="PF21848">
    <property type="entry name" value="DUF6907"/>
    <property type="match status" value="1"/>
</dbReference>
<keyword evidence="2" id="KW-1185">Reference proteome</keyword>
<reference evidence="2" key="1">
    <citation type="submission" date="2016-10" db="EMBL/GenBank/DDBJ databases">
        <authorList>
            <person name="Varghese N."/>
            <person name="Submissions S."/>
        </authorList>
    </citation>
    <scope>NUCLEOTIDE SEQUENCE [LARGE SCALE GENOMIC DNA]</scope>
    <source>
        <strain evidence="2">DSM 45722</strain>
    </source>
</reference>
<gene>
    <name evidence="1" type="ORF">SAMN03159343_0240</name>
</gene>
<dbReference type="AlphaFoldDB" id="A0A1G4XAI6"/>
<protein>
    <submittedName>
        <fullName evidence="1">Uncharacterized protein</fullName>
    </submittedName>
</protein>
<sequence>MLSTTWTETMLRLELTTYEYDPTEFDLPAMLTRLNNDNDVSWFDLVHDHHVARQTSVACPDWCTREQGHLFMAGDEPGAQQSREHTVDMAPAGVAAREDYVGQMSITVTVPELRDDSNDSTISQGNPSVWLHIEGSFDPDDVHKLSAALLAAADKAREVSQ</sequence>